<dbReference type="AlphaFoldDB" id="A0A6V7GUE9"/>
<keyword evidence="2" id="KW-1185">Reference proteome</keyword>
<reference evidence="1" key="1">
    <citation type="submission" date="2020-07" db="EMBL/GenBank/DDBJ databases">
        <authorList>
            <person name="Nazaruddin N."/>
        </authorList>
    </citation>
    <scope>NUCLEOTIDE SEQUENCE</scope>
</reference>
<dbReference type="Proteomes" id="UP000752696">
    <property type="component" value="Unassembled WGS sequence"/>
</dbReference>
<proteinExistence type="predicted"/>
<dbReference type="OrthoDB" id="6500128at2759"/>
<sequence length="87" mass="9511">MSLLVVADCPTDCARILKHANLEKKLKRAEYENEHSILGDNVGLAISQSLGIIGSLQHAVKRSGEMISHAASVERILKYTNLPQEVS</sequence>
<comment type="caution">
    <text evidence="1">The sequence shown here is derived from an EMBL/GenBank/DDBJ whole genome shotgun (WGS) entry which is preliminary data.</text>
</comment>
<dbReference type="EMBL" id="CAJDYZ010001441">
    <property type="protein sequence ID" value="CAD1468871.1"/>
    <property type="molecule type" value="Genomic_DNA"/>
</dbReference>
<gene>
    <name evidence="1" type="ORF">MHI_LOCUS77412</name>
</gene>
<organism evidence="1 2">
    <name type="scientific">Heterotrigona itama</name>
    <dbReference type="NCBI Taxonomy" id="395501"/>
    <lineage>
        <taxon>Eukaryota</taxon>
        <taxon>Metazoa</taxon>
        <taxon>Ecdysozoa</taxon>
        <taxon>Arthropoda</taxon>
        <taxon>Hexapoda</taxon>
        <taxon>Insecta</taxon>
        <taxon>Pterygota</taxon>
        <taxon>Neoptera</taxon>
        <taxon>Endopterygota</taxon>
        <taxon>Hymenoptera</taxon>
        <taxon>Apocrita</taxon>
        <taxon>Aculeata</taxon>
        <taxon>Apoidea</taxon>
        <taxon>Anthophila</taxon>
        <taxon>Apidae</taxon>
        <taxon>Heterotrigona</taxon>
    </lineage>
</organism>
<name>A0A6V7GUE9_9HYME</name>
<evidence type="ECO:0000313" key="2">
    <source>
        <dbReference type="Proteomes" id="UP000752696"/>
    </source>
</evidence>
<evidence type="ECO:0000313" key="1">
    <source>
        <dbReference type="EMBL" id="CAD1468871.1"/>
    </source>
</evidence>
<accession>A0A6V7GUE9</accession>
<protein>
    <submittedName>
        <fullName evidence="1">Uncharacterized protein</fullName>
    </submittedName>
</protein>